<dbReference type="InterPro" id="IPR011990">
    <property type="entry name" value="TPR-like_helical_dom_sf"/>
</dbReference>
<reference evidence="1 2" key="1">
    <citation type="submission" date="2019-11" db="EMBL/GenBank/DDBJ databases">
        <title>Comparative genomics of hydrocarbon-degrading Desulfosarcina strains.</title>
        <authorList>
            <person name="Watanabe M."/>
            <person name="Kojima H."/>
            <person name="Fukui M."/>
        </authorList>
    </citation>
    <scope>NUCLEOTIDE SEQUENCE [LARGE SCALE GENOMIC DNA]</scope>
    <source>
        <strain evidence="2">oXyS1</strain>
    </source>
</reference>
<dbReference type="Proteomes" id="UP000422108">
    <property type="component" value="Chromosome"/>
</dbReference>
<organism evidence="1 2">
    <name type="scientific">Desulfosarcina ovata subsp. ovata</name>
    <dbReference type="NCBI Taxonomy" id="2752305"/>
    <lineage>
        <taxon>Bacteria</taxon>
        <taxon>Pseudomonadati</taxon>
        <taxon>Thermodesulfobacteriota</taxon>
        <taxon>Desulfobacteria</taxon>
        <taxon>Desulfobacterales</taxon>
        <taxon>Desulfosarcinaceae</taxon>
        <taxon>Desulfosarcina</taxon>
    </lineage>
</organism>
<evidence type="ECO:0000313" key="1">
    <source>
        <dbReference type="EMBL" id="BBO89725.1"/>
    </source>
</evidence>
<dbReference type="RefSeq" id="WP_155310873.1">
    <property type="nucleotide sequence ID" value="NZ_AP021879.1"/>
</dbReference>
<evidence type="ECO:0000313" key="2">
    <source>
        <dbReference type="Proteomes" id="UP000422108"/>
    </source>
</evidence>
<sequence length="71" mass="8077">MQTNALISALVFLERYFPPAIASNNLGVIYERVGYPSKARGMFPRALEHYSGLAVARRNLKRLETKEVRQP</sequence>
<dbReference type="AlphaFoldDB" id="A0A5K8AAU2"/>
<keyword evidence="2" id="KW-1185">Reference proteome</keyword>
<dbReference type="EMBL" id="AP021879">
    <property type="protein sequence ID" value="BBO89725.1"/>
    <property type="molecule type" value="Genomic_DNA"/>
</dbReference>
<proteinExistence type="predicted"/>
<protein>
    <recommendedName>
        <fullName evidence="3">Tetratricopeptide repeat protein</fullName>
    </recommendedName>
</protein>
<evidence type="ECO:0008006" key="3">
    <source>
        <dbReference type="Google" id="ProtNLM"/>
    </source>
</evidence>
<dbReference type="SUPFAM" id="SSF48452">
    <property type="entry name" value="TPR-like"/>
    <property type="match status" value="1"/>
</dbReference>
<name>A0A5K8AAU2_9BACT</name>
<accession>A0A5K8AAU2</accession>
<gene>
    <name evidence="1" type="ORF">DSCOOX_29050</name>
</gene>